<comment type="similarity">
    <text evidence="1">Belongs to the multi antimicrobial extrusion (MATE) (TC 2.A.66.1) family.</text>
</comment>
<reference evidence="3" key="2">
    <citation type="submission" date="2018-10" db="UniProtKB">
        <authorList>
            <consortium name="EnsemblPlants"/>
        </authorList>
    </citation>
    <scope>IDENTIFICATION</scope>
</reference>
<proteinExistence type="inferred from homology"/>
<dbReference type="EnsemblPlants" id="TraesCS2B02G565700.1">
    <property type="protein sequence ID" value="TraesCS2B02G565700.1"/>
    <property type="gene ID" value="TraesCS2B02G565700"/>
</dbReference>
<feature type="transmembrane region" description="Helical" evidence="2">
    <location>
        <begin position="22"/>
        <end position="46"/>
    </location>
</feature>
<keyword evidence="2" id="KW-0472">Membrane</keyword>
<feature type="transmembrane region" description="Helical" evidence="2">
    <location>
        <begin position="95"/>
        <end position="117"/>
    </location>
</feature>
<keyword evidence="4" id="KW-1185">Reference proteome</keyword>
<dbReference type="OrthoDB" id="2126698at2759"/>
<organism evidence="3">
    <name type="scientific">Triticum aestivum</name>
    <name type="common">Wheat</name>
    <dbReference type="NCBI Taxonomy" id="4565"/>
    <lineage>
        <taxon>Eukaryota</taxon>
        <taxon>Viridiplantae</taxon>
        <taxon>Streptophyta</taxon>
        <taxon>Embryophyta</taxon>
        <taxon>Tracheophyta</taxon>
        <taxon>Spermatophyta</taxon>
        <taxon>Magnoliopsida</taxon>
        <taxon>Liliopsida</taxon>
        <taxon>Poales</taxon>
        <taxon>Poaceae</taxon>
        <taxon>BOP clade</taxon>
        <taxon>Pooideae</taxon>
        <taxon>Triticodae</taxon>
        <taxon>Triticeae</taxon>
        <taxon>Triticinae</taxon>
        <taxon>Triticum</taxon>
    </lineage>
</organism>
<name>A0A3B6CFL2_WHEAT</name>
<reference evidence="3" key="1">
    <citation type="submission" date="2018-08" db="EMBL/GenBank/DDBJ databases">
        <authorList>
            <person name="Rossello M."/>
        </authorList>
    </citation>
    <scope>NUCLEOTIDE SEQUENCE [LARGE SCALE GENOMIC DNA]</scope>
    <source>
        <strain evidence="3">cv. Chinese Spring</strain>
    </source>
</reference>
<evidence type="ECO:0000313" key="3">
    <source>
        <dbReference type="EnsemblPlants" id="TraesCS2B02G565700.1"/>
    </source>
</evidence>
<evidence type="ECO:0000256" key="1">
    <source>
        <dbReference type="ARBA" id="ARBA00010199"/>
    </source>
</evidence>
<dbReference type="InterPro" id="IPR002528">
    <property type="entry name" value="MATE_fam"/>
</dbReference>
<dbReference type="Gramene" id="TraesCS2B03G1417400.1">
    <property type="protein sequence ID" value="TraesCS2B03G1417400.1.CDS"/>
    <property type="gene ID" value="TraesCS2B03G1417400"/>
</dbReference>
<dbReference type="OMA" id="NDRITKW"/>
<dbReference type="STRING" id="4565.A0A3B6CFL2"/>
<accession>A0A3B6CFL2</accession>
<keyword evidence="2" id="KW-0812">Transmembrane</keyword>
<dbReference type="GO" id="GO:0016020">
    <property type="term" value="C:membrane"/>
    <property type="evidence" value="ECO:0007669"/>
    <property type="project" value="InterPro"/>
</dbReference>
<evidence type="ECO:0000256" key="2">
    <source>
        <dbReference type="SAM" id="Phobius"/>
    </source>
</evidence>
<dbReference type="AlphaFoldDB" id="A0A3B6CFL2"/>
<protein>
    <recommendedName>
        <fullName evidence="5">Protein DETOXIFICATION</fullName>
    </recommendedName>
</protein>
<dbReference type="PANTHER" id="PTHR11206">
    <property type="entry name" value="MULTIDRUG RESISTANCE PROTEIN"/>
    <property type="match status" value="1"/>
</dbReference>
<evidence type="ECO:0000313" key="4">
    <source>
        <dbReference type="Proteomes" id="UP000019116"/>
    </source>
</evidence>
<keyword evidence="2" id="KW-1133">Transmembrane helix</keyword>
<dbReference type="Gramene" id="TraesCS2B02G565700.1">
    <property type="protein sequence ID" value="TraesCS2B02G565700.1"/>
    <property type="gene ID" value="TraesCS2B02G565700"/>
</dbReference>
<dbReference type="SMR" id="A0A3B6CFL2"/>
<evidence type="ECO:0008006" key="5">
    <source>
        <dbReference type="Google" id="ProtNLM"/>
    </source>
</evidence>
<feature type="transmembrane region" description="Helical" evidence="2">
    <location>
        <begin position="66"/>
        <end position="88"/>
    </location>
</feature>
<dbReference type="GO" id="GO:0042910">
    <property type="term" value="F:xenobiotic transmembrane transporter activity"/>
    <property type="evidence" value="ECO:0007669"/>
    <property type="project" value="InterPro"/>
</dbReference>
<dbReference type="Pfam" id="PF01554">
    <property type="entry name" value="MatE"/>
    <property type="match status" value="1"/>
</dbReference>
<sequence>MEQCSVRVSNELGANRPKAAKFSMIIAVSTSAAIGAVFLAVFLIWRTELPQFFSDNDKMVRGAAKLGYLLAASIFLNNIQPVLSGVAIGAGWQKLVAFINIVCYYLFGIPLGVLFGFKLKLGALGIWVGMSIGMLLQTAILITICFRAKWENQTMLAEERIRKWGGSSSETLPVAATTATNDIIDQ</sequence>
<feature type="transmembrane region" description="Helical" evidence="2">
    <location>
        <begin position="123"/>
        <end position="146"/>
    </location>
</feature>
<dbReference type="GO" id="GO:0015297">
    <property type="term" value="F:antiporter activity"/>
    <property type="evidence" value="ECO:0007669"/>
    <property type="project" value="InterPro"/>
</dbReference>
<dbReference type="Proteomes" id="UP000019116">
    <property type="component" value="Chromosome 2B"/>
</dbReference>